<sequence>MRADLLSFSRTRHPPLRIDRGEFEDEDHAMNREISNAAWLALAKQLGIEVATLRAVAEVESNGAGFLPPPSERPKVLFEGHVFHRLTQGRYDAAHPNLSYRVWDRTQYSGSLAGEWARLDAACALDRTAALQSASWGMFQIMGFNYAACGCADVDAFVAAQSAGADPQLALFARFVARAPFVAALRAKDWAGFARAYNGSGYRQNAYDTKLREAYRRFSAAPPAAAATARPAAKKKSAARTKALKPSVLPPGRASFTTVSPQRFPARRAPVRPDSVDLRDWLYRPSIAVSPRAWMLPNDPRAVKDQKQSNACTGFALATVIETLLARGDRPAEQISGYMLYSMARRYDEWSDNDEADAGSSLRGALKGWTRHGGSLARLWKNPAMPAATNDPNTDWWLDAVKRPLGTYYRIAPKEIRDIHVALAEAGVVYASAMIHDGWSALANGEPTEPPTQITQLRRIAPARGTAGHAFAIVGYSDAGFVVQNSWGPSWGHGGFAILTYDDWLQNAMDCWVVQLGVVTSEHEKVAENATLQPKAAGQPVALATDPTLADHQIGPFVVDMENNGELSQRGRFRTNPDDLVQLLDFHLRKACEEWKLGTGDTVDVAIYAHGGLVDEDAAAQTARTWIPLLRSNGIFPIFLMWETGAFKTLTNLLEDFAAEQDKAARDTAGGWWDRFKDAVEDWKNERIESFARWPGGKLWGEMKQNADALSRAQRAGVVQLFKLFRQREKTLPKVRLHLIGHSAGAIVHCHLGQRAAQQGLNIATLSFLAPAATIELFDTCLGELVARTPIRSLFANLTDAAERADPTCSPYGHSLLYLLAQSLEGGQDVPILGMDKFLVPAVVTHAWGERIGRLASPGGVFAPGAAATKSTTHGGMDDDAAVQDAVIRHIKGVGWSGPVVRAVGL</sequence>
<organism evidence="3 4">
    <name type="scientific">Dokdonella ginsengisoli</name>
    <dbReference type="NCBI Taxonomy" id="363846"/>
    <lineage>
        <taxon>Bacteria</taxon>
        <taxon>Pseudomonadati</taxon>
        <taxon>Pseudomonadota</taxon>
        <taxon>Gammaproteobacteria</taxon>
        <taxon>Lysobacterales</taxon>
        <taxon>Rhodanobacteraceae</taxon>
        <taxon>Dokdonella</taxon>
    </lineage>
</organism>
<dbReference type="InterPro" id="IPR038765">
    <property type="entry name" value="Papain-like_cys_pep_sf"/>
</dbReference>
<evidence type="ECO:0000256" key="1">
    <source>
        <dbReference type="SAM" id="MobiDB-lite"/>
    </source>
</evidence>
<dbReference type="RefSeq" id="WP_380022395.1">
    <property type="nucleotide sequence ID" value="NZ_JBHSHD010000015.1"/>
</dbReference>
<dbReference type="SUPFAM" id="SSF54001">
    <property type="entry name" value="Cysteine proteinases"/>
    <property type="match status" value="1"/>
</dbReference>
<feature type="region of interest" description="Disordered" evidence="1">
    <location>
        <begin position="228"/>
        <end position="261"/>
    </location>
</feature>
<dbReference type="CDD" id="cd02619">
    <property type="entry name" value="Peptidase_C1"/>
    <property type="match status" value="1"/>
</dbReference>
<name>A0ABV9QXK5_9GAMM</name>
<feature type="domain" description="N-acetylmuramidase" evidence="2">
    <location>
        <begin position="49"/>
        <end position="218"/>
    </location>
</feature>
<proteinExistence type="predicted"/>
<dbReference type="Proteomes" id="UP001595886">
    <property type="component" value="Unassembled WGS sequence"/>
</dbReference>
<evidence type="ECO:0000313" key="3">
    <source>
        <dbReference type="EMBL" id="MFC4822115.1"/>
    </source>
</evidence>
<dbReference type="Gene3D" id="3.90.70.10">
    <property type="entry name" value="Cysteine proteinases"/>
    <property type="match status" value="1"/>
</dbReference>
<dbReference type="InterPro" id="IPR024408">
    <property type="entry name" value="Muramidase"/>
</dbReference>
<comment type="caution">
    <text evidence="3">The sequence shown here is derived from an EMBL/GenBank/DDBJ whole genome shotgun (WGS) entry which is preliminary data.</text>
</comment>
<reference evidence="4" key="1">
    <citation type="journal article" date="2019" name="Int. J. Syst. Evol. Microbiol.">
        <title>The Global Catalogue of Microorganisms (GCM) 10K type strain sequencing project: providing services to taxonomists for standard genome sequencing and annotation.</title>
        <authorList>
            <consortium name="The Broad Institute Genomics Platform"/>
            <consortium name="The Broad Institute Genome Sequencing Center for Infectious Disease"/>
            <person name="Wu L."/>
            <person name="Ma J."/>
        </authorList>
    </citation>
    <scope>NUCLEOTIDE SEQUENCE [LARGE SCALE GENOMIC DNA]</scope>
    <source>
        <strain evidence="4">CCUG 30340</strain>
    </source>
</reference>
<evidence type="ECO:0000259" key="2">
    <source>
        <dbReference type="Pfam" id="PF11860"/>
    </source>
</evidence>
<gene>
    <name evidence="3" type="ORF">ACFO6Q_17450</name>
</gene>
<dbReference type="SUPFAM" id="SSF53474">
    <property type="entry name" value="alpha/beta-Hydrolases"/>
    <property type="match status" value="1"/>
</dbReference>
<feature type="compositionally biased region" description="Basic residues" evidence="1">
    <location>
        <begin position="232"/>
        <end position="243"/>
    </location>
</feature>
<keyword evidence="4" id="KW-1185">Reference proteome</keyword>
<dbReference type="Pfam" id="PF11860">
    <property type="entry name" value="Muramidase"/>
    <property type="match status" value="1"/>
</dbReference>
<protein>
    <submittedName>
        <fullName evidence="3">N-acetylmuramidase domain-containing protein</fullName>
    </submittedName>
</protein>
<dbReference type="EMBL" id="JBHSHD010000015">
    <property type="protein sequence ID" value="MFC4822115.1"/>
    <property type="molecule type" value="Genomic_DNA"/>
</dbReference>
<dbReference type="InterPro" id="IPR029058">
    <property type="entry name" value="AB_hydrolase_fold"/>
</dbReference>
<accession>A0ABV9QXK5</accession>
<evidence type="ECO:0000313" key="4">
    <source>
        <dbReference type="Proteomes" id="UP001595886"/>
    </source>
</evidence>